<keyword evidence="1" id="KW-0812">Transmembrane</keyword>
<feature type="domain" description="SET" evidence="2">
    <location>
        <begin position="187"/>
        <end position="306"/>
    </location>
</feature>
<protein>
    <recommendedName>
        <fullName evidence="2">SET domain-containing protein</fullName>
    </recommendedName>
</protein>
<dbReference type="EMBL" id="AP022839">
    <property type="protein sequence ID" value="BCA93786.1"/>
    <property type="molecule type" value="Genomic_DNA"/>
</dbReference>
<dbReference type="InterPro" id="IPR001214">
    <property type="entry name" value="SET_dom"/>
</dbReference>
<dbReference type="RefSeq" id="WP_173235614.1">
    <property type="nucleotide sequence ID" value="NZ_AP022839.1"/>
</dbReference>
<evidence type="ECO:0000256" key="1">
    <source>
        <dbReference type="SAM" id="Phobius"/>
    </source>
</evidence>
<feature type="transmembrane region" description="Helical" evidence="1">
    <location>
        <begin position="356"/>
        <end position="380"/>
    </location>
</feature>
<keyword evidence="1" id="KW-1133">Transmembrane helix</keyword>
<dbReference type="KEGG" id="lant:TUM19329_01470"/>
<evidence type="ECO:0000313" key="3">
    <source>
        <dbReference type="EMBL" id="BCA93786.1"/>
    </source>
</evidence>
<keyword evidence="4" id="KW-1185">Reference proteome</keyword>
<dbReference type="PROSITE" id="PS50280">
    <property type="entry name" value="SET"/>
    <property type="match status" value="1"/>
</dbReference>
<accession>A0A6F8T1B5</accession>
<sequence length="381" mass="43895">MVNITLSNKNPCSQNRKVTINIDTGLCRFTNNREIALEQLINDADFIHPLIHEPYTPIKNQMFHYEYSTIEELLYSGIFVYSRLIKAEKPHDCIFRINPSPLFQISPSAKDIPFSINRRQFAQETISIHQLEALISHLSQFKFVFSEAIIVDSQFTIKDLPLSIDGDALYTTDKKLITLLKTPHDFSRYELRYINPEIGFGVFSKGTIEKGEIISFYTGIKTHSLPETRFSFIQAQDCFMMKIDASQYGNITRFINHAPKHNTSAQSTFIEANINSSSHYLNGLEMIVYSATKKIFKGEQLLVDYGNNFFQDEELFLFKTNGRLIRTDRKLAWSNSQNTLNNLKIMAIYGVKKARLYVLLRMLFIFSLFVSALGLTSILLR</sequence>
<keyword evidence="1" id="KW-0472">Membrane</keyword>
<dbReference type="Pfam" id="PF00856">
    <property type="entry name" value="SET"/>
    <property type="match status" value="1"/>
</dbReference>
<dbReference type="InterPro" id="IPR046341">
    <property type="entry name" value="SET_dom_sf"/>
</dbReference>
<name>A0A6F8T1B5_9GAMM</name>
<evidence type="ECO:0000313" key="4">
    <source>
        <dbReference type="Proteomes" id="UP000502894"/>
    </source>
</evidence>
<evidence type="ECO:0000259" key="2">
    <source>
        <dbReference type="PROSITE" id="PS50280"/>
    </source>
</evidence>
<dbReference type="Gene3D" id="2.170.270.10">
    <property type="entry name" value="SET domain"/>
    <property type="match status" value="1"/>
</dbReference>
<gene>
    <name evidence="3" type="ORF">TUM19329_01470</name>
</gene>
<organism evidence="3 4">
    <name type="scientific">Legionella antarctica</name>
    <dbReference type="NCBI Taxonomy" id="2708020"/>
    <lineage>
        <taxon>Bacteria</taxon>
        <taxon>Pseudomonadati</taxon>
        <taxon>Pseudomonadota</taxon>
        <taxon>Gammaproteobacteria</taxon>
        <taxon>Legionellales</taxon>
        <taxon>Legionellaceae</taxon>
        <taxon>Legionella</taxon>
    </lineage>
</organism>
<reference evidence="3" key="1">
    <citation type="journal article" date="2020" name="Microbiol. Resour. Announc.">
        <title>Complete Genome Sequence of Novel Psychrotolerant Legionella Strain TUM19329, Isolated from Antarctic Lake Sediment.</title>
        <authorList>
            <person name="Shimada S."/>
            <person name="Nakai R."/>
            <person name="Aoki K."/>
            <person name="Shimoeda N."/>
            <person name="Ohno G."/>
            <person name="Miyazaki Y."/>
            <person name="Kudoh S."/>
            <person name="Imura S."/>
            <person name="Watanabe K."/>
            <person name="Ishii Y."/>
            <person name="Tateda K."/>
        </authorList>
    </citation>
    <scope>NUCLEOTIDE SEQUENCE [LARGE SCALE GENOMIC DNA]</scope>
    <source>
        <strain evidence="3">TUM19329</strain>
    </source>
</reference>
<proteinExistence type="predicted"/>
<dbReference type="AlphaFoldDB" id="A0A6F8T1B5"/>
<dbReference type="Proteomes" id="UP000502894">
    <property type="component" value="Chromosome"/>
</dbReference>
<dbReference type="SUPFAM" id="SSF82199">
    <property type="entry name" value="SET domain"/>
    <property type="match status" value="1"/>
</dbReference>
<dbReference type="SMART" id="SM00317">
    <property type="entry name" value="SET"/>
    <property type="match status" value="1"/>
</dbReference>